<keyword evidence="4 6" id="KW-0472">Membrane</keyword>
<evidence type="ECO:0000256" key="6">
    <source>
        <dbReference type="SAM" id="Phobius"/>
    </source>
</evidence>
<feature type="transmembrane region" description="Helical" evidence="6">
    <location>
        <begin position="53"/>
        <end position="72"/>
    </location>
</feature>
<dbReference type="GO" id="GO:0016020">
    <property type="term" value="C:membrane"/>
    <property type="evidence" value="ECO:0007669"/>
    <property type="project" value="UniProtKB-SubCell"/>
</dbReference>
<feature type="transmembrane region" description="Helical" evidence="6">
    <location>
        <begin position="102"/>
        <end position="124"/>
    </location>
</feature>
<evidence type="ECO:0000256" key="2">
    <source>
        <dbReference type="ARBA" id="ARBA00022692"/>
    </source>
</evidence>
<feature type="transmembrane region" description="Helical" evidence="6">
    <location>
        <begin position="79"/>
        <end position="96"/>
    </location>
</feature>
<protein>
    <submittedName>
        <fullName evidence="10">Uncharacterized protein</fullName>
    </submittedName>
</protein>
<dbReference type="InterPro" id="IPR052165">
    <property type="entry name" value="Membrane_assoc_protease"/>
</dbReference>
<evidence type="ECO:0000256" key="1">
    <source>
        <dbReference type="ARBA" id="ARBA00004141"/>
    </source>
</evidence>
<evidence type="ECO:0000313" key="10">
    <source>
        <dbReference type="EMBL" id="PJF43178.1"/>
    </source>
</evidence>
<sequence>MIDPNLTYLLLLLGLWASVFGVYVPGTGFIELLAAGALIGAILALVTNPATNWLFVVLLGMGVLGYMLLPLYRREMARWALLGLVAQALSGLFLFTDASVSPVIVGVTAAISLGLYQLVLLPFYRKQISQPTVGEDEQLEGAHGYVVKPLDPVGTVNVNSELWTAYSNEPLPSGTYVEVVSKEGLRLFVRRAKPKHLPRLAESQAEENPPDVPLESLYRSDESS</sequence>
<evidence type="ECO:0000256" key="5">
    <source>
        <dbReference type="SAM" id="MobiDB-lite"/>
    </source>
</evidence>
<dbReference type="SUPFAM" id="SSF141322">
    <property type="entry name" value="NfeD domain-like"/>
    <property type="match status" value="1"/>
</dbReference>
<evidence type="ECO:0000313" key="11">
    <source>
        <dbReference type="Proteomes" id="UP000228947"/>
    </source>
</evidence>
<evidence type="ECO:0000256" key="3">
    <source>
        <dbReference type="ARBA" id="ARBA00022989"/>
    </source>
</evidence>
<proteinExistence type="predicted"/>
<feature type="domain" description="NfeD integral membrane" evidence="8">
    <location>
        <begin position="5"/>
        <end position="115"/>
    </location>
</feature>
<feature type="transmembrane region" description="Helical" evidence="6">
    <location>
        <begin position="6"/>
        <end position="24"/>
    </location>
</feature>
<dbReference type="EMBL" id="PGTL01000003">
    <property type="protein sequence ID" value="PJF43178.1"/>
    <property type="molecule type" value="Genomic_DNA"/>
</dbReference>
<name>A0A2M8Q055_9CHLR</name>
<dbReference type="InterPro" id="IPR002810">
    <property type="entry name" value="NfeD-like_C"/>
</dbReference>
<evidence type="ECO:0000259" key="7">
    <source>
        <dbReference type="Pfam" id="PF01957"/>
    </source>
</evidence>
<evidence type="ECO:0000256" key="4">
    <source>
        <dbReference type="ARBA" id="ARBA00023136"/>
    </source>
</evidence>
<dbReference type="InterPro" id="IPR012340">
    <property type="entry name" value="NA-bd_OB-fold"/>
</dbReference>
<comment type="subcellular location">
    <subcellularLocation>
        <location evidence="1">Membrane</location>
        <topology evidence="1">Multi-pass membrane protein</topology>
    </subcellularLocation>
</comment>
<evidence type="ECO:0000313" key="9">
    <source>
        <dbReference type="EMBL" id="PJF37413.1"/>
    </source>
</evidence>
<evidence type="ECO:0000259" key="8">
    <source>
        <dbReference type="Pfam" id="PF24961"/>
    </source>
</evidence>
<feature type="region of interest" description="Disordered" evidence="5">
    <location>
        <begin position="199"/>
        <end position="224"/>
    </location>
</feature>
<evidence type="ECO:0000313" key="12">
    <source>
        <dbReference type="Proteomes" id="UP000229681"/>
    </source>
</evidence>
<dbReference type="InterPro" id="IPR056739">
    <property type="entry name" value="NfeD_membrane"/>
</dbReference>
<comment type="caution">
    <text evidence="10">The sequence shown here is derived from an EMBL/GenBank/DDBJ whole genome shotgun (WGS) entry which is preliminary data.</text>
</comment>
<accession>A0A2M8PIN6</accession>
<reference evidence="11 12" key="1">
    <citation type="submission" date="2017-11" db="EMBL/GenBank/DDBJ databases">
        <title>Evolution of Phototrophy in the Chloroflexi Phylum Driven by Horizontal Gene Transfer.</title>
        <authorList>
            <person name="Ward L.M."/>
            <person name="Hemp J."/>
            <person name="Shih P.M."/>
            <person name="Mcglynn S.E."/>
            <person name="Fischer W."/>
        </authorList>
    </citation>
    <scope>NUCLEOTIDE SEQUENCE [LARGE SCALE GENOMIC DNA]</scope>
    <source>
        <strain evidence="10">CP1_1M</strain>
        <strain evidence="9">JP3_13</strain>
    </source>
</reference>
<dbReference type="PANTHER" id="PTHR33507">
    <property type="entry name" value="INNER MEMBRANE PROTEIN YBBJ"/>
    <property type="match status" value="1"/>
</dbReference>
<dbReference type="Pfam" id="PF01957">
    <property type="entry name" value="NfeD"/>
    <property type="match status" value="1"/>
</dbReference>
<dbReference type="Proteomes" id="UP000229681">
    <property type="component" value="Unassembled WGS sequence"/>
</dbReference>
<organism evidence="10 11">
    <name type="scientific">Candidatus Thermofonsia Clade 1 bacterium</name>
    <dbReference type="NCBI Taxonomy" id="2364210"/>
    <lineage>
        <taxon>Bacteria</taxon>
        <taxon>Bacillati</taxon>
        <taxon>Chloroflexota</taxon>
        <taxon>Candidatus Thermofontia</taxon>
        <taxon>Candidatus Thermofonsia Clade 1</taxon>
    </lineage>
</organism>
<feature type="domain" description="NfeD-like C-terminal" evidence="7">
    <location>
        <begin position="137"/>
        <end position="191"/>
    </location>
</feature>
<dbReference type="EMBL" id="PGTM01000002">
    <property type="protein sequence ID" value="PJF37413.1"/>
    <property type="molecule type" value="Genomic_DNA"/>
</dbReference>
<keyword evidence="3 6" id="KW-1133">Transmembrane helix</keyword>
<dbReference type="Gene3D" id="2.40.50.140">
    <property type="entry name" value="Nucleic acid-binding proteins"/>
    <property type="match status" value="1"/>
</dbReference>
<gene>
    <name evidence="9" type="ORF">CUN49_00385</name>
    <name evidence="10" type="ORF">CUN50_01160</name>
</gene>
<dbReference type="AlphaFoldDB" id="A0A2M8Q055"/>
<keyword evidence="2 6" id="KW-0812">Transmembrane</keyword>
<dbReference type="Proteomes" id="UP000228947">
    <property type="component" value="Unassembled WGS sequence"/>
</dbReference>
<accession>A0A2M8Q055</accession>
<dbReference type="Pfam" id="PF24961">
    <property type="entry name" value="NfeD_membrane"/>
    <property type="match status" value="1"/>
</dbReference>